<dbReference type="Proteomes" id="UP001597417">
    <property type="component" value="Unassembled WGS sequence"/>
</dbReference>
<sequence>MWRFRQPHQPGYAARLRNVLEARIPGRTDVWRVVTGHGDLSGELQFNASLSQRGA</sequence>
<keyword evidence="2" id="KW-1185">Reference proteome</keyword>
<accession>A0ABW5FMV5</accession>
<comment type="caution">
    <text evidence="1">The sequence shown here is derived from an EMBL/GenBank/DDBJ whole genome shotgun (WGS) entry which is preliminary data.</text>
</comment>
<organism evidence="1 2">
    <name type="scientific">Amycolatopsis pigmentata</name>
    <dbReference type="NCBI Taxonomy" id="450801"/>
    <lineage>
        <taxon>Bacteria</taxon>
        <taxon>Bacillati</taxon>
        <taxon>Actinomycetota</taxon>
        <taxon>Actinomycetes</taxon>
        <taxon>Pseudonocardiales</taxon>
        <taxon>Pseudonocardiaceae</taxon>
        <taxon>Amycolatopsis</taxon>
    </lineage>
</organism>
<proteinExistence type="predicted"/>
<dbReference type="EMBL" id="JBHUKR010000004">
    <property type="protein sequence ID" value="MFD2415540.1"/>
    <property type="molecule type" value="Genomic_DNA"/>
</dbReference>
<protein>
    <submittedName>
        <fullName evidence="1">Uncharacterized protein</fullName>
    </submittedName>
</protein>
<evidence type="ECO:0000313" key="1">
    <source>
        <dbReference type="EMBL" id="MFD2415540.1"/>
    </source>
</evidence>
<evidence type="ECO:0000313" key="2">
    <source>
        <dbReference type="Proteomes" id="UP001597417"/>
    </source>
</evidence>
<gene>
    <name evidence="1" type="ORF">ACFSXZ_04280</name>
</gene>
<dbReference type="RefSeq" id="WP_378261424.1">
    <property type="nucleotide sequence ID" value="NZ_JBHUKR010000004.1"/>
</dbReference>
<reference evidence="2" key="1">
    <citation type="journal article" date="2019" name="Int. J. Syst. Evol. Microbiol.">
        <title>The Global Catalogue of Microorganisms (GCM) 10K type strain sequencing project: providing services to taxonomists for standard genome sequencing and annotation.</title>
        <authorList>
            <consortium name="The Broad Institute Genomics Platform"/>
            <consortium name="The Broad Institute Genome Sequencing Center for Infectious Disease"/>
            <person name="Wu L."/>
            <person name="Ma J."/>
        </authorList>
    </citation>
    <scope>NUCLEOTIDE SEQUENCE [LARGE SCALE GENOMIC DNA]</scope>
    <source>
        <strain evidence="2">CGMCC 4.7645</strain>
    </source>
</reference>
<name>A0ABW5FMV5_9PSEU</name>